<accession>A0A418PYH9</accession>
<dbReference type="InterPro" id="IPR031917">
    <property type="entry name" value="Pilus_assem_C"/>
</dbReference>
<dbReference type="Proteomes" id="UP000285023">
    <property type="component" value="Unassembled WGS sequence"/>
</dbReference>
<feature type="chain" id="PRO_5019006202" description="Fimbrial biogenesis outer membrane usher protein" evidence="2">
    <location>
        <begin position="29"/>
        <end position="818"/>
    </location>
</feature>
<protein>
    <recommendedName>
        <fullName evidence="7">Fimbrial biogenesis outer membrane usher protein</fullName>
    </recommendedName>
</protein>
<dbReference type="Pfam" id="PF15976">
    <property type="entry name" value="CooC_C"/>
    <property type="match status" value="1"/>
</dbReference>
<evidence type="ECO:0000256" key="2">
    <source>
        <dbReference type="SAM" id="SignalP"/>
    </source>
</evidence>
<evidence type="ECO:0000259" key="4">
    <source>
        <dbReference type="Pfam" id="PF16967"/>
    </source>
</evidence>
<feature type="signal peptide" evidence="2">
    <location>
        <begin position="1"/>
        <end position="28"/>
    </location>
</feature>
<evidence type="ECO:0000256" key="1">
    <source>
        <dbReference type="ARBA" id="ARBA00022729"/>
    </source>
</evidence>
<feature type="domain" description="Pilus assembly protein E-set like" evidence="4">
    <location>
        <begin position="267"/>
        <end position="332"/>
    </location>
</feature>
<keyword evidence="1 2" id="KW-0732">Signal</keyword>
<dbReference type="Pfam" id="PF16967">
    <property type="entry name" value="TcfC"/>
    <property type="match status" value="1"/>
</dbReference>
<sequence length="818" mass="87446">MIAAAMPRRITLSCAVALAALSSAPAKAGAEYSIVASAPDGFSELQGPRDLVVDVFFGGRRLGEARAHVQPGYLRFADPVAVAKLLEDYAEPDTLSPFFAKDLRTNSSVACSQMNSRNCGILHPQDVGVIFSEDQFRADIFVNQSLLRAAGSSKAAYLEPTSNGVGIVNSFGAAVSGNFGGEPIYNLQSRTLIGLGSSRFKTNNSYSSEYGLVVDDMLVEMDRPDRRYSGGLFWAPGTGLTGRTRIVGMGAATQFDTRVERDQLIGTPIALFLQQSSQIDVLIDGRLIGSQVLDAGNQLLDTSTLPEGSYPIVLKIREPGRGVREEQRFFIKDARIAPVGQTVFQAYAGMLAPTRRSKPIHVTDTFYYQAGLARRLSRNFGIDGTVLGTQKKALGEAGLYYLTRHARVRLGGLVSTSGDVGGLAQVSTTGTGPAHLSFDLRKVWGAGKGALIPGSYDGTGFDAGGDDGIFRPGNDYLQMNATVGVRLGAANLRLFASFYDTDRSKSEFSIGPSFDWLFFQKKRLQMRLEGDAQKTRHAASAYVGIRFMVAGGGLAVTGAAGNRWQDFKNGQSRSRAVGTIDAEWSEEASALGRYTLGAGIDRTVESTAARASGSLYTPYGVGRADLLHDFSGSTQYGLSITTGAVAGGTDFEVGGRNINESAVLVGVAAQDSDAMFDVLVNDATVAKVAAGEKTALFLTPYRRYDVRIRQAGATASNYDASARRVTLFPGSVAKLHWDAATVQTTYGRLLNRDGSPIRNALLQGKYGVGQSNDEGYFQIDTRDGDDITLQSEGSGQCRVTMPKLTAEAYQAVGDIQCR</sequence>
<evidence type="ECO:0008006" key="7">
    <source>
        <dbReference type="Google" id="ProtNLM"/>
    </source>
</evidence>
<proteinExistence type="predicted"/>
<keyword evidence="6" id="KW-1185">Reference proteome</keyword>
<evidence type="ECO:0000313" key="6">
    <source>
        <dbReference type="Proteomes" id="UP000285023"/>
    </source>
</evidence>
<dbReference type="OrthoDB" id="6187408at2"/>
<dbReference type="EMBL" id="QXTF01000004">
    <property type="protein sequence ID" value="RIX27049.1"/>
    <property type="molecule type" value="Genomic_DNA"/>
</dbReference>
<reference evidence="5 6" key="1">
    <citation type="submission" date="2018-09" db="EMBL/GenBank/DDBJ databases">
        <title>Sphingomonas sp. DAC4.</title>
        <authorList>
            <person name="Seo T."/>
        </authorList>
    </citation>
    <scope>NUCLEOTIDE SEQUENCE [LARGE SCALE GENOMIC DNA]</scope>
    <source>
        <strain evidence="5 6">DAC4</strain>
    </source>
</reference>
<dbReference type="RefSeq" id="WP_119533704.1">
    <property type="nucleotide sequence ID" value="NZ_QXTF01000004.1"/>
</dbReference>
<feature type="domain" description="Pilus assembly protein C-terminal" evidence="3">
    <location>
        <begin position="727"/>
        <end position="818"/>
    </location>
</feature>
<dbReference type="AlphaFoldDB" id="A0A418PYH9"/>
<gene>
    <name evidence="5" type="ORF">D3M59_10865</name>
</gene>
<name>A0A418PYH9_9SPHN</name>
<evidence type="ECO:0000313" key="5">
    <source>
        <dbReference type="EMBL" id="RIX27049.1"/>
    </source>
</evidence>
<dbReference type="InterPro" id="IPR032636">
    <property type="entry name" value="Pilus_assem_E-set-like_dom"/>
</dbReference>
<organism evidence="5 6">
    <name type="scientific">Sphingomonas edaphi</name>
    <dbReference type="NCBI Taxonomy" id="2315689"/>
    <lineage>
        <taxon>Bacteria</taxon>
        <taxon>Pseudomonadati</taxon>
        <taxon>Pseudomonadota</taxon>
        <taxon>Alphaproteobacteria</taxon>
        <taxon>Sphingomonadales</taxon>
        <taxon>Sphingomonadaceae</taxon>
        <taxon>Sphingomonas</taxon>
    </lineage>
</organism>
<comment type="caution">
    <text evidence="5">The sequence shown here is derived from an EMBL/GenBank/DDBJ whole genome shotgun (WGS) entry which is preliminary data.</text>
</comment>
<evidence type="ECO:0000259" key="3">
    <source>
        <dbReference type="Pfam" id="PF15976"/>
    </source>
</evidence>